<dbReference type="Pfam" id="PF25917">
    <property type="entry name" value="BSH_RND"/>
    <property type="match status" value="1"/>
</dbReference>
<sequence>MSESSSFGPRQSSPIALTPEALDFAPDLLAIQERPPARLPRALLISVSALLGLMLLWAFFAELDIIASAEGRLVPIGFTKVVQPAEAGVVSEILVKDGDRVRAGQLLMRLDSRLSKADNLALGKEVALKKLSLRRVEAELADRAFAPGNGEPADLYAQVESQFRARRQAYLDAMSQEGESLNKAKSDLLASQQILAKLTQTLPSYKQSAEAYRKLVQEGFVGELASNEKSREALEKEQDLKAQAANVQSLNIAIAQSERKLAAIRSQYRSQLENERIEILALLNRSGQELEKSNVKAELMEILAPNDGIVKDMTTTTRGAVVAAGTLLMNIVPQDEPLQAEVLLKNEDVGFVSLGQKAKVKVAAYPFQKYGMLNGRVEMVSADSADPKQPQPQSQGLPPLTYRALVRLDTRQLLSVASGERLELNPGMLVSAEIHQGKRSVLEYLLSPVRKVAQEAARER</sequence>
<comment type="similarity">
    <text evidence="2 9">Belongs to the membrane fusion protein (MFP) (TC 8.A.1) family.</text>
</comment>
<dbReference type="Gene3D" id="2.40.50.100">
    <property type="match status" value="1"/>
</dbReference>
<dbReference type="PANTHER" id="PTHR30386">
    <property type="entry name" value="MEMBRANE FUSION SUBUNIT OF EMRAB-TOLC MULTIDRUG EFFLUX PUMP"/>
    <property type="match status" value="1"/>
</dbReference>
<keyword evidence="6 9" id="KW-0812">Transmembrane</keyword>
<evidence type="ECO:0000256" key="10">
    <source>
        <dbReference type="SAM" id="Coils"/>
    </source>
</evidence>
<dbReference type="RefSeq" id="WP_273595655.1">
    <property type="nucleotide sequence ID" value="NZ_JAQQXS010000003.1"/>
</dbReference>
<dbReference type="NCBIfam" id="TIGR01843">
    <property type="entry name" value="type_I_hlyD"/>
    <property type="match status" value="1"/>
</dbReference>
<feature type="domain" description="Multidrug resistance protein MdtA-like barrel-sandwich hybrid" evidence="11">
    <location>
        <begin position="84"/>
        <end position="332"/>
    </location>
</feature>
<evidence type="ECO:0000313" key="14">
    <source>
        <dbReference type="Proteomes" id="UP001219862"/>
    </source>
</evidence>
<dbReference type="Pfam" id="PF26002">
    <property type="entry name" value="Beta-barrel_AprE"/>
    <property type="match status" value="1"/>
</dbReference>
<gene>
    <name evidence="13" type="ORF">PRZ01_05025</name>
</gene>
<dbReference type="InterPro" id="IPR058982">
    <property type="entry name" value="Beta-barrel_AprE"/>
</dbReference>
<evidence type="ECO:0000256" key="6">
    <source>
        <dbReference type="ARBA" id="ARBA00022692"/>
    </source>
</evidence>
<keyword evidence="14" id="KW-1185">Reference proteome</keyword>
<keyword evidence="3 9" id="KW-0813">Transport</keyword>
<dbReference type="Proteomes" id="UP001219862">
    <property type="component" value="Unassembled WGS sequence"/>
</dbReference>
<dbReference type="InterPro" id="IPR058625">
    <property type="entry name" value="MdtA-like_BSH"/>
</dbReference>
<evidence type="ECO:0000256" key="2">
    <source>
        <dbReference type="ARBA" id="ARBA00009477"/>
    </source>
</evidence>
<dbReference type="InterPro" id="IPR050739">
    <property type="entry name" value="MFP"/>
</dbReference>
<dbReference type="SUPFAM" id="SSF111369">
    <property type="entry name" value="HlyD-like secretion proteins"/>
    <property type="match status" value="1"/>
</dbReference>
<dbReference type="EMBL" id="JAQQXS010000003">
    <property type="protein sequence ID" value="MDC8784545.1"/>
    <property type="molecule type" value="Genomic_DNA"/>
</dbReference>
<keyword evidence="7 9" id="KW-1133">Transmembrane helix</keyword>
<dbReference type="PANTHER" id="PTHR30386:SF27">
    <property type="entry name" value="MEMBRANE FUSION PROTEIN (MFP) FAMILY PROTEIN"/>
    <property type="match status" value="1"/>
</dbReference>
<keyword evidence="5 9" id="KW-0997">Cell inner membrane</keyword>
<keyword evidence="4 9" id="KW-1003">Cell membrane</keyword>
<organism evidence="13 14">
    <name type="scientific">Roseateles koreensis</name>
    <dbReference type="NCBI Taxonomy" id="2987526"/>
    <lineage>
        <taxon>Bacteria</taxon>
        <taxon>Pseudomonadati</taxon>
        <taxon>Pseudomonadota</taxon>
        <taxon>Betaproteobacteria</taxon>
        <taxon>Burkholderiales</taxon>
        <taxon>Sphaerotilaceae</taxon>
        <taxon>Roseateles</taxon>
    </lineage>
</organism>
<evidence type="ECO:0000259" key="11">
    <source>
        <dbReference type="Pfam" id="PF25917"/>
    </source>
</evidence>
<feature type="coiled-coil region" evidence="10">
    <location>
        <begin position="240"/>
        <end position="274"/>
    </location>
</feature>
<feature type="transmembrane region" description="Helical" evidence="9">
    <location>
        <begin position="42"/>
        <end position="60"/>
    </location>
</feature>
<keyword evidence="8 9" id="KW-0472">Membrane</keyword>
<evidence type="ECO:0000259" key="12">
    <source>
        <dbReference type="Pfam" id="PF26002"/>
    </source>
</evidence>
<proteinExistence type="inferred from homology"/>
<feature type="domain" description="AprE-like beta-barrel" evidence="12">
    <location>
        <begin position="339"/>
        <end position="436"/>
    </location>
</feature>
<evidence type="ECO:0000256" key="1">
    <source>
        <dbReference type="ARBA" id="ARBA00004377"/>
    </source>
</evidence>
<evidence type="ECO:0000313" key="13">
    <source>
        <dbReference type="EMBL" id="MDC8784545.1"/>
    </source>
</evidence>
<comment type="caution">
    <text evidence="13">The sequence shown here is derived from an EMBL/GenBank/DDBJ whole genome shotgun (WGS) entry which is preliminary data.</text>
</comment>
<comment type="subcellular location">
    <subcellularLocation>
        <location evidence="1 9">Cell inner membrane</location>
        <topology evidence="1 9">Single-pass membrane protein</topology>
    </subcellularLocation>
</comment>
<name>A0ABT5KNP4_9BURK</name>
<dbReference type="InterPro" id="IPR010129">
    <property type="entry name" value="T1SS_HlyD"/>
</dbReference>
<evidence type="ECO:0000256" key="9">
    <source>
        <dbReference type="RuleBase" id="RU365093"/>
    </source>
</evidence>
<evidence type="ECO:0000256" key="4">
    <source>
        <dbReference type="ARBA" id="ARBA00022475"/>
    </source>
</evidence>
<dbReference type="PRINTS" id="PR01490">
    <property type="entry name" value="RTXTOXIND"/>
</dbReference>
<evidence type="ECO:0000256" key="3">
    <source>
        <dbReference type="ARBA" id="ARBA00022448"/>
    </source>
</evidence>
<evidence type="ECO:0000256" key="5">
    <source>
        <dbReference type="ARBA" id="ARBA00022519"/>
    </source>
</evidence>
<dbReference type="Gene3D" id="2.40.30.170">
    <property type="match status" value="1"/>
</dbReference>
<evidence type="ECO:0000256" key="7">
    <source>
        <dbReference type="ARBA" id="ARBA00022989"/>
    </source>
</evidence>
<protein>
    <recommendedName>
        <fullName evidence="9">Membrane fusion protein (MFP) family protein</fullName>
    </recommendedName>
</protein>
<keyword evidence="10" id="KW-0175">Coiled coil</keyword>
<evidence type="ECO:0000256" key="8">
    <source>
        <dbReference type="ARBA" id="ARBA00023136"/>
    </source>
</evidence>
<accession>A0ABT5KNP4</accession>
<reference evidence="13 14" key="1">
    <citation type="submission" date="2022-10" db="EMBL/GenBank/DDBJ databases">
        <title>paucibacter sp. hw8 Genome sequencing.</title>
        <authorList>
            <person name="Park S."/>
        </authorList>
    </citation>
    <scope>NUCLEOTIDE SEQUENCE [LARGE SCALE GENOMIC DNA]</scope>
    <source>
        <strain evidence="14">hw8</strain>
    </source>
</reference>